<comment type="subunit">
    <text evidence="5">NDH-1 is composed of 14 different subunits. Subunits NuoA, H, J, K, L, M, N constitute the membrane sector of the complex.</text>
</comment>
<dbReference type="NCBIfam" id="TIGR01770">
    <property type="entry name" value="NDH_I_N"/>
    <property type="match status" value="1"/>
</dbReference>
<dbReference type="PANTHER" id="PTHR22773">
    <property type="entry name" value="NADH DEHYDROGENASE"/>
    <property type="match status" value="1"/>
</dbReference>
<dbReference type="GO" id="GO:0050136">
    <property type="term" value="F:NADH dehydrogenase (quinone) (non-electrogenic) activity"/>
    <property type="evidence" value="ECO:0007669"/>
    <property type="project" value="UniProtKB-UniRule"/>
</dbReference>
<keyword evidence="4 5" id="KW-0472">Membrane</keyword>
<dbReference type="AlphaFoldDB" id="A0A7T4JU83"/>
<feature type="transmembrane region" description="Helical" evidence="5">
    <location>
        <begin position="105"/>
        <end position="123"/>
    </location>
</feature>
<dbReference type="EC" id="7.1.1.-" evidence="5"/>
<evidence type="ECO:0000256" key="4">
    <source>
        <dbReference type="ARBA" id="ARBA00023136"/>
    </source>
</evidence>
<evidence type="ECO:0000256" key="2">
    <source>
        <dbReference type="ARBA" id="ARBA00022692"/>
    </source>
</evidence>
<feature type="transmembrane region" description="Helical" evidence="5">
    <location>
        <begin position="373"/>
        <end position="394"/>
    </location>
</feature>
<evidence type="ECO:0000256" key="1">
    <source>
        <dbReference type="ARBA" id="ARBA00004127"/>
    </source>
</evidence>
<evidence type="ECO:0000256" key="6">
    <source>
        <dbReference type="RuleBase" id="RU000320"/>
    </source>
</evidence>
<evidence type="ECO:0000256" key="5">
    <source>
        <dbReference type="HAMAP-Rule" id="MF_00445"/>
    </source>
</evidence>
<dbReference type="InterPro" id="IPR001750">
    <property type="entry name" value="ND/Mrp_TM"/>
</dbReference>
<feature type="transmembrane region" description="Helical" evidence="5">
    <location>
        <begin position="241"/>
        <end position="264"/>
    </location>
</feature>
<feature type="transmembrane region" description="Helical" evidence="5">
    <location>
        <begin position="336"/>
        <end position="353"/>
    </location>
</feature>
<organism evidence="8 9">
    <name type="scientific">Corynebacterium glucuronolyticum</name>
    <dbReference type="NCBI Taxonomy" id="39791"/>
    <lineage>
        <taxon>Bacteria</taxon>
        <taxon>Bacillati</taxon>
        <taxon>Actinomycetota</taxon>
        <taxon>Actinomycetes</taxon>
        <taxon>Mycobacteriales</taxon>
        <taxon>Corynebacteriaceae</taxon>
        <taxon>Corynebacterium</taxon>
    </lineage>
</organism>
<keyword evidence="5" id="KW-0813">Transport</keyword>
<dbReference type="GO" id="GO:0012505">
    <property type="term" value="C:endomembrane system"/>
    <property type="evidence" value="ECO:0007669"/>
    <property type="project" value="UniProtKB-SubCell"/>
</dbReference>
<feature type="transmembrane region" description="Helical" evidence="5">
    <location>
        <begin position="32"/>
        <end position="53"/>
    </location>
</feature>
<keyword evidence="5" id="KW-1003">Cell membrane</keyword>
<comment type="similarity">
    <text evidence="5">Belongs to the complex I subunit 2 family.</text>
</comment>
<feature type="transmembrane region" description="Helical" evidence="5">
    <location>
        <begin position="495"/>
        <end position="518"/>
    </location>
</feature>
<feature type="domain" description="NADH:quinone oxidoreductase/Mrp antiporter transmembrane" evidence="7">
    <location>
        <begin position="161"/>
        <end position="464"/>
    </location>
</feature>
<comment type="function">
    <text evidence="5">NDH-1 shuttles electrons from NADH, via FMN and iron-sulfur (Fe-S) centers, to quinones in the respiratory chain. The immediate electron acceptor for the enzyme in this species is believed to be a menaquinone. Couples the redox reaction to proton translocation (for every two electrons transferred, four hydrogen ions are translocated across the cytoplasmic membrane), and thus conserves the redox energy in a proton gradient.</text>
</comment>
<proteinExistence type="inferred from homology"/>
<dbReference type="GeneID" id="92760274"/>
<dbReference type="NCBIfam" id="NF004441">
    <property type="entry name" value="PRK05777.1-4"/>
    <property type="match status" value="1"/>
</dbReference>
<keyword evidence="5" id="KW-0874">Quinone</keyword>
<dbReference type="Proteomes" id="UP000596145">
    <property type="component" value="Chromosome"/>
</dbReference>
<feature type="transmembrane region" description="Helical" evidence="5">
    <location>
        <begin position="276"/>
        <end position="296"/>
    </location>
</feature>
<comment type="catalytic activity">
    <reaction evidence="5">
        <text>a quinone + NADH + 5 H(+)(in) = a quinol + NAD(+) + 4 H(+)(out)</text>
        <dbReference type="Rhea" id="RHEA:57888"/>
        <dbReference type="ChEBI" id="CHEBI:15378"/>
        <dbReference type="ChEBI" id="CHEBI:24646"/>
        <dbReference type="ChEBI" id="CHEBI:57540"/>
        <dbReference type="ChEBI" id="CHEBI:57945"/>
        <dbReference type="ChEBI" id="CHEBI:132124"/>
    </reaction>
</comment>
<dbReference type="OrthoDB" id="9811718at2"/>
<feature type="transmembrane region" description="Helical" evidence="5">
    <location>
        <begin position="308"/>
        <end position="329"/>
    </location>
</feature>
<keyword evidence="5" id="KW-1278">Translocase</keyword>
<keyword evidence="5" id="KW-0520">NAD</keyword>
<evidence type="ECO:0000259" key="7">
    <source>
        <dbReference type="Pfam" id="PF00361"/>
    </source>
</evidence>
<feature type="transmembrane region" description="Helical" evidence="5">
    <location>
        <begin position="65"/>
        <end position="85"/>
    </location>
</feature>
<dbReference type="EMBL" id="CP066007">
    <property type="protein sequence ID" value="QQB45558.1"/>
    <property type="molecule type" value="Genomic_DNA"/>
</dbReference>
<name>A0A7T4JU83_9CORY</name>
<accession>A0A7T4JU83</accession>
<dbReference type="RefSeq" id="WP_005389726.1">
    <property type="nucleotide sequence ID" value="NZ_CP066007.1"/>
</dbReference>
<keyword evidence="8" id="KW-0560">Oxidoreductase</keyword>
<evidence type="ECO:0000313" key="9">
    <source>
        <dbReference type="Proteomes" id="UP000596145"/>
    </source>
</evidence>
<dbReference type="Pfam" id="PF00361">
    <property type="entry name" value="Proton_antipo_M"/>
    <property type="match status" value="1"/>
</dbReference>
<dbReference type="InterPro" id="IPR010096">
    <property type="entry name" value="NADH-Q_OxRdtase_suN/2"/>
</dbReference>
<feature type="transmembrane region" description="Helical" evidence="5">
    <location>
        <begin position="144"/>
        <end position="161"/>
    </location>
</feature>
<evidence type="ECO:0000313" key="8">
    <source>
        <dbReference type="EMBL" id="QQB45558.1"/>
    </source>
</evidence>
<feature type="transmembrane region" description="Helical" evidence="5">
    <location>
        <begin position="415"/>
        <end position="434"/>
    </location>
</feature>
<feature type="transmembrane region" description="Helical" evidence="5">
    <location>
        <begin position="199"/>
        <end position="221"/>
    </location>
</feature>
<dbReference type="GO" id="GO:0048038">
    <property type="term" value="F:quinone binding"/>
    <property type="evidence" value="ECO:0007669"/>
    <property type="project" value="UniProtKB-KW"/>
</dbReference>
<protein>
    <recommendedName>
        <fullName evidence="5">NADH-quinone oxidoreductase subunit N</fullName>
        <ecNumber evidence="5">7.1.1.-</ecNumber>
    </recommendedName>
    <alternativeName>
        <fullName evidence="5">NADH dehydrogenase I subunit N</fullName>
    </alternativeName>
    <alternativeName>
        <fullName evidence="5">NDH-1 subunit N</fullName>
    </alternativeName>
</protein>
<evidence type="ECO:0000256" key="3">
    <source>
        <dbReference type="ARBA" id="ARBA00022989"/>
    </source>
</evidence>
<sequence>MTALMPLSAHVSTLAQLGNRHGSADVMEAPDLNYQILVPMLVLFGGACIAILFEAMVKGAQRSIVQVFTVGLTLLATLGVLVYNFAQGRFGSYGAGLLMADKPAYIMQMALIVFTVGSMFLFVTHTSTSAREAGGRNSQLESEIHALALFSLFGMVMFVASTNLLMLFIALEVLSLPLYVLCSMDRYRPNRSQEASLKYFLLGVVAAALTLYGIVLTFGATGSFDYQAIAQAAENGVEANFFLGFLFIIAGLFFKIGAVPFHSWVPDVYQGAPTPVTAFMAIATKLAAFGALGRLLTLAVPMNDVDTWKLVIAIAAAVSMAYGAIVAIAQRDVKRLIAYSSIGHAGFILAAFVGSTDGVFTVAGLEITAMSAAIVYLLAYGLATIGAFAVVTLVRDENGKEATDFDSWAGIGRKHPAIGAAFVIYFLSFAGIPLTAGFIGKLSAFAVPWLAGQAWLVVVALLLSAVAAFAYFRFLTVMFFDTPSKNARMVAPQGAVTVIIAVTAILTVLMGVLPTWVISLVSDAGSFLVG</sequence>
<keyword evidence="3 5" id="KW-1133">Transmembrane helix</keyword>
<reference evidence="8 9" key="1">
    <citation type="submission" date="2020-12" db="EMBL/GenBank/DDBJ databases">
        <title>FDA dAtabase for Regulatory Grade micrObial Sequences (FDA-ARGOS): Supporting development and validation of Infectious Disease Dx tests.</title>
        <authorList>
            <person name="Sproer C."/>
            <person name="Gronow S."/>
            <person name="Severitt S."/>
            <person name="Schroder I."/>
            <person name="Tallon L."/>
            <person name="Sadzewicz L."/>
            <person name="Zhao X."/>
            <person name="Boylan J."/>
            <person name="Ott S."/>
            <person name="Bowen H."/>
            <person name="Vavikolanu K."/>
            <person name="Mehta A."/>
            <person name="Aluvathingal J."/>
            <person name="Nadendla S."/>
            <person name="Lowell S."/>
            <person name="Myers T."/>
            <person name="Yan Y."/>
            <person name="Sichtig H."/>
        </authorList>
    </citation>
    <scope>NUCLEOTIDE SEQUENCE [LARGE SCALE GENOMIC DNA]</scope>
    <source>
        <strain evidence="8 9">FDAARGOS_1053</strain>
    </source>
</reference>
<feature type="transmembrane region" description="Helical" evidence="5">
    <location>
        <begin position="167"/>
        <end position="187"/>
    </location>
</feature>
<comment type="subcellular location">
    <subcellularLocation>
        <location evidence="5">Cell membrane</location>
        <topology evidence="5">Multi-pass membrane protein</topology>
    </subcellularLocation>
    <subcellularLocation>
        <location evidence="1">Endomembrane system</location>
        <topology evidence="1">Multi-pass membrane protein</topology>
    </subcellularLocation>
    <subcellularLocation>
        <location evidence="6">Membrane</location>
        <topology evidence="6">Multi-pass membrane protein</topology>
    </subcellularLocation>
</comment>
<feature type="transmembrane region" description="Helical" evidence="5">
    <location>
        <begin position="454"/>
        <end position="474"/>
    </location>
</feature>
<dbReference type="HAMAP" id="MF_00445">
    <property type="entry name" value="NDH1_NuoN_1"/>
    <property type="match status" value="1"/>
</dbReference>
<dbReference type="GO" id="GO:0005886">
    <property type="term" value="C:plasma membrane"/>
    <property type="evidence" value="ECO:0007669"/>
    <property type="project" value="UniProtKB-SubCell"/>
</dbReference>
<dbReference type="GO" id="GO:0042773">
    <property type="term" value="P:ATP synthesis coupled electron transport"/>
    <property type="evidence" value="ECO:0007669"/>
    <property type="project" value="InterPro"/>
</dbReference>
<dbReference type="GO" id="GO:0008137">
    <property type="term" value="F:NADH dehydrogenase (ubiquinone) activity"/>
    <property type="evidence" value="ECO:0007669"/>
    <property type="project" value="InterPro"/>
</dbReference>
<gene>
    <name evidence="5 8" type="primary">nuoN</name>
    <name evidence="8" type="ORF">I6I10_08540</name>
</gene>
<keyword evidence="2 5" id="KW-0812">Transmembrane</keyword>